<gene>
    <name evidence="1" type="ORF">PN838_25730</name>
</gene>
<name>A0ABT5FJW6_9GAMM</name>
<reference evidence="1 2" key="1">
    <citation type="submission" date="2023-01" db="EMBL/GenBank/DDBJ databases">
        <title>Psychrosphaera sp. nov., isolated from marine algae.</title>
        <authorList>
            <person name="Bayburt H."/>
            <person name="Choi B.J."/>
            <person name="Kim J.M."/>
            <person name="Choi D.G."/>
            <person name="Jeon C.O."/>
        </authorList>
    </citation>
    <scope>NUCLEOTIDE SEQUENCE [LARGE SCALE GENOMIC DNA]</scope>
    <source>
        <strain evidence="1 2">G1-22</strain>
    </source>
</reference>
<organism evidence="1 2">
    <name type="scientific">Psychrosphaera algicola</name>
    <dbReference type="NCBI Taxonomy" id="3023714"/>
    <lineage>
        <taxon>Bacteria</taxon>
        <taxon>Pseudomonadati</taxon>
        <taxon>Pseudomonadota</taxon>
        <taxon>Gammaproteobacteria</taxon>
        <taxon>Alteromonadales</taxon>
        <taxon>Pseudoalteromonadaceae</taxon>
        <taxon>Psychrosphaera</taxon>
    </lineage>
</organism>
<sequence>MGYDKNVEGQELGCDHSTTLPAVVLDVIAHHDLGELSALLEQEKRFRKNYTKFNRLLQQVGYKLVCDGKKITVHIPDGKQLEFKYLKFDRSKTKKSGQQYHYLCLQSERVIMIPRHEPITEIKKDVDISEEADSRELFIPLEGDKFKGKKASDVLTNAVLITEAKTQIEEALKKIFFREKINKLSIDKIAICY</sequence>
<protein>
    <submittedName>
        <fullName evidence="1">Uncharacterized protein</fullName>
    </submittedName>
</protein>
<proteinExistence type="predicted"/>
<evidence type="ECO:0000313" key="2">
    <source>
        <dbReference type="Proteomes" id="UP001528411"/>
    </source>
</evidence>
<comment type="caution">
    <text evidence="1">The sequence shown here is derived from an EMBL/GenBank/DDBJ whole genome shotgun (WGS) entry which is preliminary data.</text>
</comment>
<dbReference type="RefSeq" id="WP_272182459.1">
    <property type="nucleotide sequence ID" value="NZ_JAQOMS010000002.1"/>
</dbReference>
<evidence type="ECO:0000313" key="1">
    <source>
        <dbReference type="EMBL" id="MDC2891497.1"/>
    </source>
</evidence>
<dbReference type="Proteomes" id="UP001528411">
    <property type="component" value="Unassembled WGS sequence"/>
</dbReference>
<dbReference type="EMBL" id="JAQOMS010000002">
    <property type="protein sequence ID" value="MDC2891497.1"/>
    <property type="molecule type" value="Genomic_DNA"/>
</dbReference>
<accession>A0ABT5FJW6</accession>
<keyword evidence="2" id="KW-1185">Reference proteome</keyword>